<feature type="domain" description="RRM" evidence="4">
    <location>
        <begin position="3"/>
        <end position="81"/>
    </location>
</feature>
<dbReference type="EMBL" id="LGCM01000065">
    <property type="protein sequence ID" value="KPL75635.1"/>
    <property type="molecule type" value="Genomic_DNA"/>
</dbReference>
<reference evidence="5 6" key="1">
    <citation type="submission" date="2015-07" db="EMBL/GenBank/DDBJ databases">
        <title>Genome sequence of Levilinea saccharolytica DSM 16555.</title>
        <authorList>
            <person name="Hemp J."/>
            <person name="Ward L.M."/>
            <person name="Pace L.A."/>
            <person name="Fischer W.W."/>
        </authorList>
    </citation>
    <scope>NUCLEOTIDE SEQUENCE [LARGE SCALE GENOMIC DNA]</scope>
    <source>
        <strain evidence="5 6">KIBI-1</strain>
    </source>
</reference>
<dbReference type="PANTHER" id="PTHR48025">
    <property type="entry name" value="OS02G0815200 PROTEIN"/>
    <property type="match status" value="1"/>
</dbReference>
<dbReference type="Pfam" id="PF00076">
    <property type="entry name" value="RRM_1"/>
    <property type="match status" value="1"/>
</dbReference>
<protein>
    <recommendedName>
        <fullName evidence="4">RRM domain-containing protein</fullName>
    </recommendedName>
</protein>
<dbReference type="AlphaFoldDB" id="A0A0P6X3A5"/>
<proteinExistence type="predicted"/>
<feature type="region of interest" description="Disordered" evidence="3">
    <location>
        <begin position="78"/>
        <end position="131"/>
    </location>
</feature>
<sequence length="131" mass="13758">MEVKLYVGNLSYNTTADELRTAFAEAGTVSSVDIIMDRMTGTSKGFAFVQMSTQAEAEKAIRMLNGYRLGGRELKVSVARPKEEGGSGGFGGPRRSEGGFGRRPGGPGGNRDNRGGRGGGDRRGGGGGYYQ</sequence>
<dbReference type="CDD" id="cd21608">
    <property type="entry name" value="RRM2_NsCP33_like"/>
    <property type="match status" value="1"/>
</dbReference>
<name>A0A0P6X3A5_9CHLR</name>
<dbReference type="InterPro" id="IPR000504">
    <property type="entry name" value="RRM_dom"/>
</dbReference>
<keyword evidence="1" id="KW-0677">Repeat</keyword>
<dbReference type="Gene3D" id="3.30.70.330">
    <property type="match status" value="1"/>
</dbReference>
<feature type="compositionally biased region" description="Basic and acidic residues" evidence="3">
    <location>
        <begin position="111"/>
        <end position="124"/>
    </location>
</feature>
<dbReference type="STRING" id="229921.ADN01_17485"/>
<dbReference type="PANTHER" id="PTHR48025:SF1">
    <property type="entry name" value="RRM DOMAIN-CONTAINING PROTEIN"/>
    <property type="match status" value="1"/>
</dbReference>
<evidence type="ECO:0000256" key="1">
    <source>
        <dbReference type="ARBA" id="ARBA00022737"/>
    </source>
</evidence>
<comment type="caution">
    <text evidence="5">The sequence shown here is derived from an EMBL/GenBank/DDBJ whole genome shotgun (WGS) entry which is preliminary data.</text>
</comment>
<dbReference type="OrthoDB" id="9798855at2"/>
<dbReference type="InterPro" id="IPR048289">
    <property type="entry name" value="RRM2_NsCP33-like"/>
</dbReference>
<dbReference type="Proteomes" id="UP000050501">
    <property type="component" value="Unassembled WGS sequence"/>
</dbReference>
<dbReference type="SUPFAM" id="SSF54928">
    <property type="entry name" value="RNA-binding domain, RBD"/>
    <property type="match status" value="1"/>
</dbReference>
<feature type="compositionally biased region" description="Gly residues" evidence="3">
    <location>
        <begin position="86"/>
        <end position="109"/>
    </location>
</feature>
<dbReference type="PROSITE" id="PS50102">
    <property type="entry name" value="RRM"/>
    <property type="match status" value="1"/>
</dbReference>
<evidence type="ECO:0000256" key="3">
    <source>
        <dbReference type="SAM" id="MobiDB-lite"/>
    </source>
</evidence>
<dbReference type="SMART" id="SM00360">
    <property type="entry name" value="RRM"/>
    <property type="match status" value="1"/>
</dbReference>
<dbReference type="InterPro" id="IPR012677">
    <property type="entry name" value="Nucleotide-bd_a/b_plait_sf"/>
</dbReference>
<keyword evidence="2" id="KW-0694">RNA-binding</keyword>
<organism evidence="5 6">
    <name type="scientific">Levilinea saccharolytica</name>
    <dbReference type="NCBI Taxonomy" id="229921"/>
    <lineage>
        <taxon>Bacteria</taxon>
        <taxon>Bacillati</taxon>
        <taxon>Chloroflexota</taxon>
        <taxon>Anaerolineae</taxon>
        <taxon>Anaerolineales</taxon>
        <taxon>Anaerolineaceae</taxon>
        <taxon>Levilinea</taxon>
    </lineage>
</organism>
<evidence type="ECO:0000313" key="6">
    <source>
        <dbReference type="Proteomes" id="UP000050501"/>
    </source>
</evidence>
<evidence type="ECO:0000259" key="4">
    <source>
        <dbReference type="PROSITE" id="PS50102"/>
    </source>
</evidence>
<evidence type="ECO:0000256" key="2">
    <source>
        <dbReference type="ARBA" id="ARBA00022884"/>
    </source>
</evidence>
<dbReference type="RefSeq" id="WP_062417066.1">
    <property type="nucleotide sequence ID" value="NZ_DF967974.1"/>
</dbReference>
<dbReference type="GO" id="GO:0003729">
    <property type="term" value="F:mRNA binding"/>
    <property type="evidence" value="ECO:0007669"/>
    <property type="project" value="TreeGrafter"/>
</dbReference>
<evidence type="ECO:0000313" key="5">
    <source>
        <dbReference type="EMBL" id="KPL75635.1"/>
    </source>
</evidence>
<keyword evidence="6" id="KW-1185">Reference proteome</keyword>
<accession>A0A0P6X3A5</accession>
<gene>
    <name evidence="5" type="ORF">ADN01_17485</name>
</gene>
<dbReference type="InterPro" id="IPR035979">
    <property type="entry name" value="RBD_domain_sf"/>
</dbReference>
<dbReference type="InterPro" id="IPR050502">
    <property type="entry name" value="Euk_RNA-bind_prot"/>
</dbReference>